<feature type="transmembrane region" description="Helical" evidence="9">
    <location>
        <begin position="120"/>
        <end position="142"/>
    </location>
</feature>
<name>A0A7C4QLZ1_9PLAN</name>
<organism evidence="11">
    <name type="scientific">Schlesneria paludicola</name>
    <dbReference type="NCBI Taxonomy" id="360056"/>
    <lineage>
        <taxon>Bacteria</taxon>
        <taxon>Pseudomonadati</taxon>
        <taxon>Planctomycetota</taxon>
        <taxon>Planctomycetia</taxon>
        <taxon>Planctomycetales</taxon>
        <taxon>Planctomycetaceae</taxon>
        <taxon>Schlesneria</taxon>
    </lineage>
</organism>
<feature type="transmembrane region" description="Helical" evidence="9">
    <location>
        <begin position="299"/>
        <end position="321"/>
    </location>
</feature>
<evidence type="ECO:0000256" key="7">
    <source>
        <dbReference type="ARBA" id="ARBA00022989"/>
    </source>
</evidence>
<feature type="transmembrane region" description="Helical" evidence="9">
    <location>
        <begin position="70"/>
        <end position="100"/>
    </location>
</feature>
<feature type="domain" description="ABC transmembrane type-1" evidence="10">
    <location>
        <begin position="75"/>
        <end position="317"/>
    </location>
</feature>
<gene>
    <name evidence="11" type="primary">pstA</name>
    <name evidence="11" type="ORF">ENS64_01135</name>
</gene>
<keyword evidence="8 9" id="KW-0472">Membrane</keyword>
<dbReference type="PANTHER" id="PTHR43470:SF5">
    <property type="entry name" value="PHOSPHATE TRANSPORT SYSTEM PERMEASE PROTEIN PSTA"/>
    <property type="match status" value="1"/>
</dbReference>
<dbReference type="GO" id="GO:0035435">
    <property type="term" value="P:phosphate ion transmembrane transport"/>
    <property type="evidence" value="ECO:0007669"/>
    <property type="project" value="InterPro"/>
</dbReference>
<dbReference type="AlphaFoldDB" id="A0A7C4QLZ1"/>
<evidence type="ECO:0000256" key="9">
    <source>
        <dbReference type="RuleBase" id="RU363043"/>
    </source>
</evidence>
<sequence length="331" mass="36356">MSHAHDAGFKQRLLWRHRLGRVFAWLCGLATWSSLLFLAVLLGAVVWQAAGWLSWEFLGRFDSGVPEKAGIVAGLLGSMWLIVLTALFCVPIGIGAAIYLEEYAHPNWFTRFVQLNISNLAGVPSIVYGMLGFTAFVRMFGLPKETYVLSLGFASVRFTLPFGRTVIAGALTLTLLSLPVVIIAAQEALRSVPATLRHAAYALGATKWQTIWRQVLPAALPGILTGVILALSRALGETAPLAVLGAATYITFAPGRIAKWGDLWSRPASLLQAPFDNFTALPLQIYNWVNESNPKFQHVAAAAIVVMLILLVLLNGSAIYIRERFQRRMRW</sequence>
<evidence type="ECO:0000256" key="1">
    <source>
        <dbReference type="ARBA" id="ARBA00004651"/>
    </source>
</evidence>
<feature type="transmembrane region" description="Helical" evidence="9">
    <location>
        <begin position="22"/>
        <end position="50"/>
    </location>
</feature>
<feature type="transmembrane region" description="Helical" evidence="9">
    <location>
        <begin position="162"/>
        <end position="185"/>
    </location>
</feature>
<evidence type="ECO:0000259" key="10">
    <source>
        <dbReference type="PROSITE" id="PS50928"/>
    </source>
</evidence>
<dbReference type="PROSITE" id="PS50928">
    <property type="entry name" value="ABC_TM1"/>
    <property type="match status" value="1"/>
</dbReference>
<evidence type="ECO:0000313" key="11">
    <source>
        <dbReference type="EMBL" id="HGT37864.1"/>
    </source>
</evidence>
<evidence type="ECO:0000256" key="5">
    <source>
        <dbReference type="ARBA" id="ARBA00022475"/>
    </source>
</evidence>
<protein>
    <recommendedName>
        <fullName evidence="3 9">Phosphate transport system permease protein PstA</fullName>
    </recommendedName>
</protein>
<reference evidence="11" key="1">
    <citation type="journal article" date="2020" name="mSystems">
        <title>Genome- and Community-Level Interaction Insights into Carbon Utilization and Element Cycling Functions of Hydrothermarchaeota in Hydrothermal Sediment.</title>
        <authorList>
            <person name="Zhou Z."/>
            <person name="Liu Y."/>
            <person name="Xu W."/>
            <person name="Pan J."/>
            <person name="Luo Z.H."/>
            <person name="Li M."/>
        </authorList>
    </citation>
    <scope>NUCLEOTIDE SEQUENCE [LARGE SCALE GENOMIC DNA]</scope>
    <source>
        <strain evidence="11">SpSt-508</strain>
    </source>
</reference>
<evidence type="ECO:0000256" key="4">
    <source>
        <dbReference type="ARBA" id="ARBA00022448"/>
    </source>
</evidence>
<keyword evidence="7 9" id="KW-1133">Transmembrane helix</keyword>
<accession>A0A7C4QLZ1</accession>
<dbReference type="InterPro" id="IPR000515">
    <property type="entry name" value="MetI-like"/>
</dbReference>
<evidence type="ECO:0000256" key="6">
    <source>
        <dbReference type="ARBA" id="ARBA00022692"/>
    </source>
</evidence>
<feature type="transmembrane region" description="Helical" evidence="9">
    <location>
        <begin position="215"/>
        <end position="235"/>
    </location>
</feature>
<keyword evidence="6 9" id="KW-0812">Transmembrane</keyword>
<evidence type="ECO:0000256" key="2">
    <source>
        <dbReference type="ARBA" id="ARBA00007069"/>
    </source>
</evidence>
<evidence type="ECO:0000256" key="8">
    <source>
        <dbReference type="ARBA" id="ARBA00023136"/>
    </source>
</evidence>
<comment type="subcellular location">
    <subcellularLocation>
        <location evidence="1 9">Cell membrane</location>
        <topology evidence="1 9">Multi-pass membrane protein</topology>
    </subcellularLocation>
</comment>
<comment type="similarity">
    <text evidence="2 9">Belongs to the binding-protein-dependent transport system permease family. CysTW subfamily.</text>
</comment>
<evidence type="ECO:0000256" key="3">
    <source>
        <dbReference type="ARBA" id="ARBA00016864"/>
    </source>
</evidence>
<dbReference type="GO" id="GO:0005315">
    <property type="term" value="F:phosphate transmembrane transporter activity"/>
    <property type="evidence" value="ECO:0007669"/>
    <property type="project" value="InterPro"/>
</dbReference>
<dbReference type="GO" id="GO:0005886">
    <property type="term" value="C:plasma membrane"/>
    <property type="evidence" value="ECO:0007669"/>
    <property type="project" value="UniProtKB-SubCell"/>
</dbReference>
<dbReference type="NCBIfam" id="TIGR00974">
    <property type="entry name" value="3a0107s02c"/>
    <property type="match status" value="1"/>
</dbReference>
<keyword evidence="4" id="KW-0813">Transport</keyword>
<dbReference type="SUPFAM" id="SSF161098">
    <property type="entry name" value="MetI-like"/>
    <property type="match status" value="1"/>
</dbReference>
<proteinExistence type="inferred from homology"/>
<comment type="caution">
    <text evidence="11">The sequence shown here is derived from an EMBL/GenBank/DDBJ whole genome shotgun (WGS) entry which is preliminary data.</text>
</comment>
<dbReference type="CDD" id="cd06261">
    <property type="entry name" value="TM_PBP2"/>
    <property type="match status" value="1"/>
</dbReference>
<dbReference type="PANTHER" id="PTHR43470">
    <property type="entry name" value="PHOSPHATE TRANSPORT SYSTEM PERMEASE PROTEIN PSTA-RELATED"/>
    <property type="match status" value="1"/>
</dbReference>
<dbReference type="Pfam" id="PF00528">
    <property type="entry name" value="BPD_transp_1"/>
    <property type="match status" value="1"/>
</dbReference>
<dbReference type="InterPro" id="IPR035906">
    <property type="entry name" value="MetI-like_sf"/>
</dbReference>
<dbReference type="EMBL" id="DSVQ01000003">
    <property type="protein sequence ID" value="HGT37864.1"/>
    <property type="molecule type" value="Genomic_DNA"/>
</dbReference>
<dbReference type="Gene3D" id="1.10.3720.10">
    <property type="entry name" value="MetI-like"/>
    <property type="match status" value="1"/>
</dbReference>
<dbReference type="InterPro" id="IPR005672">
    <property type="entry name" value="Phosphate_PstA"/>
</dbReference>
<keyword evidence="5 9" id="KW-1003">Cell membrane</keyword>